<dbReference type="GO" id="GO:0008855">
    <property type="term" value="F:exodeoxyribonuclease VII activity"/>
    <property type="evidence" value="ECO:0007669"/>
    <property type="project" value="UniProtKB-UniRule"/>
</dbReference>
<evidence type="ECO:0000256" key="1">
    <source>
        <dbReference type="ARBA" id="ARBA00022490"/>
    </source>
</evidence>
<dbReference type="CDD" id="cd04489">
    <property type="entry name" value="ExoVII_LU_OBF"/>
    <property type="match status" value="1"/>
</dbReference>
<keyword evidence="1" id="KW-0963">Cytoplasm</keyword>
<evidence type="ECO:0000256" key="2">
    <source>
        <dbReference type="ARBA" id="ARBA00022722"/>
    </source>
</evidence>
<comment type="similarity">
    <text evidence="5">Belongs to the XseA family.</text>
</comment>
<dbReference type="Pfam" id="PF13742">
    <property type="entry name" value="tRNA_anti_2"/>
    <property type="match status" value="1"/>
</dbReference>
<evidence type="ECO:0000313" key="8">
    <source>
        <dbReference type="EMBL" id="SKD09576.1"/>
    </source>
</evidence>
<evidence type="ECO:0000259" key="7">
    <source>
        <dbReference type="Pfam" id="PF13742"/>
    </source>
</evidence>
<dbReference type="GO" id="GO:0005737">
    <property type="term" value="C:cytoplasm"/>
    <property type="evidence" value="ECO:0007669"/>
    <property type="project" value="UniProtKB-SubCell"/>
</dbReference>
<dbReference type="PANTHER" id="PTHR30008:SF0">
    <property type="entry name" value="EXODEOXYRIBONUCLEASE 7 LARGE SUBUNIT"/>
    <property type="match status" value="1"/>
</dbReference>
<dbReference type="NCBIfam" id="TIGR00237">
    <property type="entry name" value="xseA"/>
    <property type="match status" value="1"/>
</dbReference>
<evidence type="ECO:0000256" key="3">
    <source>
        <dbReference type="ARBA" id="ARBA00022801"/>
    </source>
</evidence>
<dbReference type="EMBL" id="FUZZ01000005">
    <property type="protein sequence ID" value="SKD09576.1"/>
    <property type="molecule type" value="Genomic_DNA"/>
</dbReference>
<evidence type="ECO:0000313" key="9">
    <source>
        <dbReference type="Proteomes" id="UP000190166"/>
    </source>
</evidence>
<dbReference type="InterPro" id="IPR025824">
    <property type="entry name" value="OB-fold_nuc-bd_dom"/>
</dbReference>
<evidence type="ECO:0000256" key="4">
    <source>
        <dbReference type="ARBA" id="ARBA00022839"/>
    </source>
</evidence>
<dbReference type="InterPro" id="IPR003753">
    <property type="entry name" value="Exonuc_VII_L"/>
</dbReference>
<evidence type="ECO:0000256" key="5">
    <source>
        <dbReference type="RuleBase" id="RU004355"/>
    </source>
</evidence>
<comment type="subcellular location">
    <subcellularLocation>
        <location evidence="5">Cytoplasm</location>
    </subcellularLocation>
</comment>
<dbReference type="InterPro" id="IPR020579">
    <property type="entry name" value="Exonuc_VII_lsu_C"/>
</dbReference>
<dbReference type="STRING" id="393003.SAMN05660461_5465"/>
<keyword evidence="9" id="KW-1185">Reference proteome</keyword>
<dbReference type="EC" id="3.1.11.6" evidence="5"/>
<name>A0A1T5PA73_9BACT</name>
<feature type="domain" description="Exonuclease VII large subunit C-terminal" evidence="6">
    <location>
        <begin position="193"/>
        <end position="506"/>
    </location>
</feature>
<keyword evidence="4 5" id="KW-0269">Exonuclease</keyword>
<sequence length="521" mass="58859">MFVTVLVDLIIYSLFNAQQYIHFPRYSMSVFIINVFLSLPTTMTDSPSIKLSVLTGKIQQALQQVFAEQTYWVVADITNHSYYQQKGYHYFDLVEKEEHAGGIVAKVSAVAWGNGAIRIKEFEIVTGQQFKNDIHVLVKVSVGYHQVHGLQITLLDIDTSFTVGLLEQQKQQTLLRLTTECADFIRKSGDRYITRNNQLPLPAVIQRLAVITSGNSAGYQDFRHTLEHNHFGYTFKIDNYFTVVQGETKAELVQQRLIDIYQRQVPYDAVVIIRGGGAQTDFLIFDTFILGRAVAKFPIPVITGIGHQKNETITDMMAHTATKTPTKAAELIIAHNRLFEEAVINMQQNIVIRSQQLFSGHFQALSYLNSAIINQSRTLLANHKEALHARNNVVLHTSKSILLNRHRELMTVSNAVLSKPRIMVSNRLNDLDNLIGRFRSFSRLFIQSKRGQVAHYDSLFKLMSPASILKRGFAIVYQDGHILPDASTLQPGSHIRVVLQDASLEATITEKNILHEPGTDI</sequence>
<keyword evidence="2 5" id="KW-0540">Nuclease</keyword>
<dbReference type="GO" id="GO:0006308">
    <property type="term" value="P:DNA catabolic process"/>
    <property type="evidence" value="ECO:0007669"/>
    <property type="project" value="UniProtKB-UniRule"/>
</dbReference>
<organism evidence="8 9">
    <name type="scientific">Chitinophaga ginsengisegetis</name>
    <dbReference type="NCBI Taxonomy" id="393003"/>
    <lineage>
        <taxon>Bacteria</taxon>
        <taxon>Pseudomonadati</taxon>
        <taxon>Bacteroidota</taxon>
        <taxon>Chitinophagia</taxon>
        <taxon>Chitinophagales</taxon>
        <taxon>Chitinophagaceae</taxon>
        <taxon>Chitinophaga</taxon>
    </lineage>
</organism>
<dbReference type="PANTHER" id="PTHR30008">
    <property type="entry name" value="EXODEOXYRIBONUCLEASE 7 LARGE SUBUNIT"/>
    <property type="match status" value="1"/>
</dbReference>
<dbReference type="GO" id="GO:0009318">
    <property type="term" value="C:exodeoxyribonuclease VII complex"/>
    <property type="evidence" value="ECO:0007669"/>
    <property type="project" value="UniProtKB-UniRule"/>
</dbReference>
<reference evidence="9" key="1">
    <citation type="submission" date="2017-02" db="EMBL/GenBank/DDBJ databases">
        <authorList>
            <person name="Varghese N."/>
            <person name="Submissions S."/>
        </authorList>
    </citation>
    <scope>NUCLEOTIDE SEQUENCE [LARGE SCALE GENOMIC DNA]</scope>
    <source>
        <strain evidence="9">DSM 18108</strain>
    </source>
</reference>
<keyword evidence="3 5" id="KW-0378">Hydrolase</keyword>
<dbReference type="Pfam" id="PF02601">
    <property type="entry name" value="Exonuc_VII_L"/>
    <property type="match status" value="1"/>
</dbReference>
<evidence type="ECO:0000259" key="6">
    <source>
        <dbReference type="Pfam" id="PF02601"/>
    </source>
</evidence>
<protein>
    <recommendedName>
        <fullName evidence="5">Exodeoxyribonuclease 7 large subunit</fullName>
        <ecNumber evidence="5">3.1.11.6</ecNumber>
    </recommendedName>
</protein>
<dbReference type="GO" id="GO:0003676">
    <property type="term" value="F:nucleic acid binding"/>
    <property type="evidence" value="ECO:0007669"/>
    <property type="project" value="InterPro"/>
</dbReference>
<accession>A0A1T5PA73</accession>
<feature type="domain" description="OB-fold nucleic acid binding" evidence="7">
    <location>
        <begin position="50"/>
        <end position="157"/>
    </location>
</feature>
<proteinExistence type="inferred from homology"/>
<dbReference type="Proteomes" id="UP000190166">
    <property type="component" value="Unassembled WGS sequence"/>
</dbReference>
<comment type="catalytic activity">
    <reaction evidence="5">
        <text>Exonucleolytic cleavage in either 5'- to 3'- or 3'- to 5'-direction to yield nucleoside 5'-phosphates.</text>
        <dbReference type="EC" id="3.1.11.6"/>
    </reaction>
</comment>
<dbReference type="AlphaFoldDB" id="A0A1T5PA73"/>
<gene>
    <name evidence="8" type="ORF">SAMN05660461_5465</name>
</gene>